<proteinExistence type="predicted"/>
<organism evidence="2 3">
    <name type="scientific">Mitosporidium daphniae</name>
    <dbReference type="NCBI Taxonomy" id="1485682"/>
    <lineage>
        <taxon>Eukaryota</taxon>
        <taxon>Fungi</taxon>
        <taxon>Fungi incertae sedis</taxon>
        <taxon>Microsporidia</taxon>
        <taxon>Mitosporidium</taxon>
    </lineage>
</organism>
<evidence type="ECO:0000256" key="1">
    <source>
        <dbReference type="PROSITE-ProRule" id="PRU00235"/>
    </source>
</evidence>
<dbReference type="InterPro" id="IPR009091">
    <property type="entry name" value="RCC1/BLIP-II"/>
</dbReference>
<dbReference type="GO" id="GO:0005743">
    <property type="term" value="C:mitochondrial inner membrane"/>
    <property type="evidence" value="ECO:0007669"/>
    <property type="project" value="TreeGrafter"/>
</dbReference>
<accession>A0A098VMJ8</accession>
<evidence type="ECO:0000313" key="3">
    <source>
        <dbReference type="Proteomes" id="UP000029725"/>
    </source>
</evidence>
<feature type="repeat" description="RCC1" evidence="1">
    <location>
        <begin position="304"/>
        <end position="355"/>
    </location>
</feature>
<protein>
    <submittedName>
        <fullName evidence="2">Uncharacterized protein</fullName>
    </submittedName>
</protein>
<dbReference type="HOGENOM" id="CLU_547555_0_0_1"/>
<reference evidence="2 3" key="1">
    <citation type="submission" date="2014-04" db="EMBL/GenBank/DDBJ databases">
        <title>A new species of microsporidia sheds light on the evolution of extreme parasitism.</title>
        <authorList>
            <person name="Haag K.L."/>
            <person name="James T.Y."/>
            <person name="Larsson R."/>
            <person name="Schaer T.M."/>
            <person name="Refardt D."/>
            <person name="Pombert J.-F."/>
            <person name="Ebert D."/>
        </authorList>
    </citation>
    <scope>NUCLEOTIDE SEQUENCE [LARGE SCALE GENOMIC DNA]</scope>
    <source>
        <strain evidence="2 3">UGP3</strain>
        <tissue evidence="2">Spores</tissue>
    </source>
</reference>
<evidence type="ECO:0000313" key="2">
    <source>
        <dbReference type="EMBL" id="KGG50034.1"/>
    </source>
</evidence>
<dbReference type="PANTHER" id="PTHR47563:SF1">
    <property type="entry name" value="PROTEIN FMP25, MITOCHONDRIAL"/>
    <property type="match status" value="1"/>
</dbReference>
<dbReference type="AlphaFoldDB" id="A0A098VMJ8"/>
<dbReference type="EMBL" id="JMKJ01000604">
    <property type="protein sequence ID" value="KGG50034.1"/>
    <property type="molecule type" value="Genomic_DNA"/>
</dbReference>
<name>A0A098VMJ8_9MICR</name>
<gene>
    <name evidence="2" type="ORF">DI09_92p70</name>
</gene>
<dbReference type="SUPFAM" id="SSF50985">
    <property type="entry name" value="RCC1/BLIP-II"/>
    <property type="match status" value="1"/>
</dbReference>
<comment type="caution">
    <text evidence="2">The sequence shown here is derived from an EMBL/GenBank/DDBJ whole genome shotgun (WGS) entry which is preliminary data.</text>
</comment>
<dbReference type="Gene3D" id="2.130.10.30">
    <property type="entry name" value="Regulator of chromosome condensation 1/beta-lactamase-inhibitor protein II"/>
    <property type="match status" value="1"/>
</dbReference>
<dbReference type="PANTHER" id="PTHR47563">
    <property type="entry name" value="PROTEIN FMP25, MITOCHONDRIAL"/>
    <property type="match status" value="1"/>
</dbReference>
<dbReference type="InterPro" id="IPR053245">
    <property type="entry name" value="MitoProcess-Associated"/>
</dbReference>
<dbReference type="InterPro" id="IPR000408">
    <property type="entry name" value="Reg_chr_condens"/>
</dbReference>
<dbReference type="Proteomes" id="UP000029725">
    <property type="component" value="Unassembled WGS sequence"/>
</dbReference>
<dbReference type="VEuPathDB" id="MicrosporidiaDB:DI09_92p70"/>
<sequence>MAKKHAACIDPSGDLIQWGHGFNGLINFIENAPQLEDSSILSTSPVSPAKRDIIISGFEGPEYINRSPEPTIVGHNLVLVATTKEHIIAVNDEQKLFISDGVREKPWLKKSPSISCDSIESSSAPSGAFGWIKNWLFTASSKPFVADTVQIVDLPFLSKTEKIVQLVSGDHHVVLLSNHGNVFTMAIDTHSNMFGQLGYDSLKSKDSDLDALVLFKVPSPAQQLTTGEMIQNAIEASDSLLRPNPKKLKGQEPQRIKWRDSIAELDGSTAERLHRPLFCKVDLGNKIAEIAAGTHHTLLRTASGQVWGFGANGYGQLGKLLGVVNMTPIVVNAPFSTPITGIWAGGDTSAFLTESSPGNLAECYTTGAGMWGQLGNNSFRQCQFEMVPVTDISRLSYYNESTGRISPIALNSLSIGRTHLAATMQTRVDNDGVLPRFGFNVFTWGSNHAFQLGNGKRAMASKPIQPDALPVIQDEFTKDGIQEHERATPSDQKAVKNM</sequence>
<dbReference type="PRINTS" id="PR00633">
    <property type="entry name" value="RCCNDNSATION"/>
</dbReference>
<dbReference type="PROSITE" id="PS50012">
    <property type="entry name" value="RCC1_3"/>
    <property type="match status" value="1"/>
</dbReference>
<dbReference type="GO" id="GO:0034551">
    <property type="term" value="P:mitochondrial respiratory chain complex III assembly"/>
    <property type="evidence" value="ECO:0007669"/>
    <property type="project" value="TreeGrafter"/>
</dbReference>
<dbReference type="RefSeq" id="XP_013236470.1">
    <property type="nucleotide sequence ID" value="XM_013381016.1"/>
</dbReference>
<dbReference type="Pfam" id="PF13540">
    <property type="entry name" value="RCC1_2"/>
    <property type="match status" value="1"/>
</dbReference>
<dbReference type="GeneID" id="25261084"/>
<keyword evidence="3" id="KW-1185">Reference proteome</keyword>
<dbReference type="OrthoDB" id="10256179at2759"/>